<sequence length="238" mass="26720">MLHSFTDLLTYLNMPLATYHSPWEFRFDLADCLRSGPYFHGYRCLHLDINGKQCASINSGHKRDATHRGVSTILTASLDLEICSIDLQSELAKGLRRVYCSKHAGREHDPETFTRAVEMERVITNELQIAQQALKEVQQQTANAEQRASNATQQAEKLTQAAEKATQQTEASDLEAAILRDVVDDGRVYVTRARELASQQQEEWRDLFEQTGDSFGARDEGSQAGGEEESWKNNGAVT</sequence>
<evidence type="ECO:0000256" key="1">
    <source>
        <dbReference type="SAM" id="Coils"/>
    </source>
</evidence>
<name>A0A6G1LCP9_9PEZI</name>
<evidence type="ECO:0000313" key="3">
    <source>
        <dbReference type="EMBL" id="KAF2770349.1"/>
    </source>
</evidence>
<dbReference type="Proteomes" id="UP000799436">
    <property type="component" value="Unassembled WGS sequence"/>
</dbReference>
<accession>A0A6G1LCP9</accession>
<reference evidence="3" key="1">
    <citation type="journal article" date="2020" name="Stud. Mycol.">
        <title>101 Dothideomycetes genomes: a test case for predicting lifestyles and emergence of pathogens.</title>
        <authorList>
            <person name="Haridas S."/>
            <person name="Albert R."/>
            <person name="Binder M."/>
            <person name="Bloem J."/>
            <person name="Labutti K."/>
            <person name="Salamov A."/>
            <person name="Andreopoulos B."/>
            <person name="Baker S."/>
            <person name="Barry K."/>
            <person name="Bills G."/>
            <person name="Bluhm B."/>
            <person name="Cannon C."/>
            <person name="Castanera R."/>
            <person name="Culley D."/>
            <person name="Daum C."/>
            <person name="Ezra D."/>
            <person name="Gonzalez J."/>
            <person name="Henrissat B."/>
            <person name="Kuo A."/>
            <person name="Liang C."/>
            <person name="Lipzen A."/>
            <person name="Lutzoni F."/>
            <person name="Magnuson J."/>
            <person name="Mondo S."/>
            <person name="Nolan M."/>
            <person name="Ohm R."/>
            <person name="Pangilinan J."/>
            <person name="Park H.-J."/>
            <person name="Ramirez L."/>
            <person name="Alfaro M."/>
            <person name="Sun H."/>
            <person name="Tritt A."/>
            <person name="Yoshinaga Y."/>
            <person name="Zwiers L.-H."/>
            <person name="Turgeon B."/>
            <person name="Goodwin S."/>
            <person name="Spatafora J."/>
            <person name="Crous P."/>
            <person name="Grigoriev I."/>
        </authorList>
    </citation>
    <scope>NUCLEOTIDE SEQUENCE</scope>
    <source>
        <strain evidence="3">CBS 116005</strain>
    </source>
</reference>
<dbReference type="OrthoDB" id="10624965at2759"/>
<organism evidence="3 4">
    <name type="scientific">Teratosphaeria nubilosa</name>
    <dbReference type="NCBI Taxonomy" id="161662"/>
    <lineage>
        <taxon>Eukaryota</taxon>
        <taxon>Fungi</taxon>
        <taxon>Dikarya</taxon>
        <taxon>Ascomycota</taxon>
        <taxon>Pezizomycotina</taxon>
        <taxon>Dothideomycetes</taxon>
        <taxon>Dothideomycetidae</taxon>
        <taxon>Mycosphaerellales</taxon>
        <taxon>Teratosphaeriaceae</taxon>
        <taxon>Teratosphaeria</taxon>
    </lineage>
</organism>
<proteinExistence type="predicted"/>
<dbReference type="EMBL" id="ML995826">
    <property type="protein sequence ID" value="KAF2770349.1"/>
    <property type="molecule type" value="Genomic_DNA"/>
</dbReference>
<gene>
    <name evidence="3" type="ORF">EJ03DRAFT_350433</name>
</gene>
<feature type="coiled-coil region" evidence="1">
    <location>
        <begin position="120"/>
        <end position="168"/>
    </location>
</feature>
<keyword evidence="4" id="KW-1185">Reference proteome</keyword>
<dbReference type="AlphaFoldDB" id="A0A6G1LCP9"/>
<evidence type="ECO:0000256" key="2">
    <source>
        <dbReference type="SAM" id="MobiDB-lite"/>
    </source>
</evidence>
<feature type="region of interest" description="Disordered" evidence="2">
    <location>
        <begin position="199"/>
        <end position="238"/>
    </location>
</feature>
<protein>
    <submittedName>
        <fullName evidence="3">Uncharacterized protein</fullName>
    </submittedName>
</protein>
<keyword evidence="1" id="KW-0175">Coiled coil</keyword>
<evidence type="ECO:0000313" key="4">
    <source>
        <dbReference type="Proteomes" id="UP000799436"/>
    </source>
</evidence>